<dbReference type="SUPFAM" id="SSF140931">
    <property type="entry name" value="Fic-like"/>
    <property type="match status" value="1"/>
</dbReference>
<keyword evidence="2" id="KW-0547">Nucleotide-binding</keyword>
<dbReference type="EMBL" id="LDJK01000068">
    <property type="protein sequence ID" value="KRG72735.1"/>
    <property type="molecule type" value="Genomic_DNA"/>
</dbReference>
<accession>A0A0R0CSG9</accession>
<proteinExistence type="predicted"/>
<dbReference type="InterPro" id="IPR036597">
    <property type="entry name" value="Fido-like_dom_sf"/>
</dbReference>
<keyword evidence="5" id="KW-1185">Reference proteome</keyword>
<protein>
    <recommendedName>
        <fullName evidence="3">Fido domain-containing protein</fullName>
    </recommendedName>
</protein>
<name>A0A0R0CSG9_9GAMM</name>
<feature type="binding site" evidence="2">
    <location>
        <begin position="262"/>
        <end position="263"/>
    </location>
    <ligand>
        <name>ATP</name>
        <dbReference type="ChEBI" id="CHEBI:30616"/>
    </ligand>
</feature>
<keyword evidence="2" id="KW-0067">ATP-binding</keyword>
<dbReference type="InterPro" id="IPR040198">
    <property type="entry name" value="Fido_containing"/>
</dbReference>
<evidence type="ECO:0000256" key="1">
    <source>
        <dbReference type="PIRSR" id="PIRSR640198-1"/>
    </source>
</evidence>
<dbReference type="Gene3D" id="1.10.3290.10">
    <property type="entry name" value="Fido-like domain"/>
    <property type="match status" value="1"/>
</dbReference>
<dbReference type="PATRIC" id="fig|517011.3.peg.2749"/>
<comment type="caution">
    <text evidence="4">The sequence shown here is derived from an EMBL/GenBank/DDBJ whole genome shotgun (WGS) entry which is preliminary data.</text>
</comment>
<sequence length="391" mass="42872">MRQSDVAPHLRQHLVPVDGKPNVRAMVAPPTPRALPAGSGSPALAHAASQALGRLIGAMEGWINPDILTRTLVRREAVQSSQIEGTKTDLDELLTYEATWSADGLPPDVRTTQHYVEALQYGLDAVRSGGRAALDCTLVRQIHAMLMEHENVPKGTYRDIQAWIGTGRIEDASFVPAPPADIDACMRDLERNMLRYARREDEQGELTVLAQMAIAHAQFETIHPFNDGNGRTGRILMPLILAAEGLPPLYLSGMLMRNRSGYYSALKQVQLQGKWGPWIDMTYRAVLEAAGECVSLADDLRAIGRAWSDATSGYRSHSVVRRLPELLIEQPVVTANTVAALLDVSLVAASKGINELMTIGILKAKDQRTWGRSFHASEIIDRLNKAPATPR</sequence>
<dbReference type="Pfam" id="PF02661">
    <property type="entry name" value="Fic"/>
    <property type="match status" value="1"/>
</dbReference>
<feature type="domain" description="Fido" evidence="3">
    <location>
        <begin position="134"/>
        <end position="284"/>
    </location>
</feature>
<evidence type="ECO:0000256" key="2">
    <source>
        <dbReference type="PIRSR" id="PIRSR640198-2"/>
    </source>
</evidence>
<evidence type="ECO:0000313" key="5">
    <source>
        <dbReference type="Proteomes" id="UP000051386"/>
    </source>
</evidence>
<dbReference type="GO" id="GO:0005524">
    <property type="term" value="F:ATP binding"/>
    <property type="evidence" value="ECO:0007669"/>
    <property type="project" value="UniProtKB-KW"/>
</dbReference>
<feature type="active site" evidence="1">
    <location>
        <position position="223"/>
    </location>
</feature>
<dbReference type="PANTHER" id="PTHR13504:SF38">
    <property type="entry name" value="FIDO DOMAIN-CONTAINING PROTEIN"/>
    <property type="match status" value="1"/>
</dbReference>
<dbReference type="Pfam" id="PF13784">
    <property type="entry name" value="Fic_N"/>
    <property type="match status" value="1"/>
</dbReference>
<dbReference type="PROSITE" id="PS51459">
    <property type="entry name" value="FIDO"/>
    <property type="match status" value="1"/>
</dbReference>
<organism evidence="4 5">
    <name type="scientific">Stenotrophomonas chelatiphaga</name>
    <dbReference type="NCBI Taxonomy" id="517011"/>
    <lineage>
        <taxon>Bacteria</taxon>
        <taxon>Pseudomonadati</taxon>
        <taxon>Pseudomonadota</taxon>
        <taxon>Gammaproteobacteria</taxon>
        <taxon>Lysobacterales</taxon>
        <taxon>Lysobacteraceae</taxon>
        <taxon>Stenotrophomonas</taxon>
    </lineage>
</organism>
<dbReference type="InterPro" id="IPR025758">
    <property type="entry name" value="Fic/DOC_N"/>
</dbReference>
<feature type="binding site" evidence="2">
    <location>
        <begin position="227"/>
        <end position="234"/>
    </location>
    <ligand>
        <name>ATP</name>
        <dbReference type="ChEBI" id="CHEBI:30616"/>
    </ligand>
</feature>
<evidence type="ECO:0000313" key="4">
    <source>
        <dbReference type="EMBL" id="KRG72735.1"/>
    </source>
</evidence>
<gene>
    <name evidence="4" type="ORF">ABB28_14135</name>
</gene>
<dbReference type="RefSeq" id="WP_083492039.1">
    <property type="nucleotide sequence ID" value="NZ_LDJK01000068.1"/>
</dbReference>
<dbReference type="Proteomes" id="UP000051386">
    <property type="component" value="Unassembled WGS sequence"/>
</dbReference>
<dbReference type="AlphaFoldDB" id="A0A0R0CSG9"/>
<dbReference type="InterPro" id="IPR003812">
    <property type="entry name" value="Fido"/>
</dbReference>
<dbReference type="PANTHER" id="PTHR13504">
    <property type="entry name" value="FIDO DOMAIN-CONTAINING PROTEIN DDB_G0283145"/>
    <property type="match status" value="1"/>
</dbReference>
<reference evidence="4 5" key="1">
    <citation type="submission" date="2015-05" db="EMBL/GenBank/DDBJ databases">
        <title>Genome sequencing and analysis of members of genus Stenotrophomonas.</title>
        <authorList>
            <person name="Patil P.P."/>
            <person name="Midha S."/>
            <person name="Patil P.B."/>
        </authorList>
    </citation>
    <scope>NUCLEOTIDE SEQUENCE [LARGE SCALE GENOMIC DNA]</scope>
    <source>
        <strain evidence="4 5">DSM 21508</strain>
    </source>
</reference>
<evidence type="ECO:0000259" key="3">
    <source>
        <dbReference type="PROSITE" id="PS51459"/>
    </source>
</evidence>